<comment type="caution">
    <text evidence="2">The sequence shown here is derived from an EMBL/GenBank/DDBJ whole genome shotgun (WGS) entry which is preliminary data.</text>
</comment>
<dbReference type="EMBL" id="MFKK01000002">
    <property type="protein sequence ID" value="OGG42476.1"/>
    <property type="molecule type" value="Genomic_DNA"/>
</dbReference>
<gene>
    <name evidence="2" type="ORF">A3A21_02695</name>
</gene>
<evidence type="ECO:0008006" key="4">
    <source>
        <dbReference type="Google" id="ProtNLM"/>
    </source>
</evidence>
<name>A0A1F6BZT4_9BACT</name>
<keyword evidence="1" id="KW-0732">Signal</keyword>
<dbReference type="AlphaFoldDB" id="A0A1F6BZT4"/>
<accession>A0A1F6BZT4</accession>
<evidence type="ECO:0000256" key="1">
    <source>
        <dbReference type="SAM" id="SignalP"/>
    </source>
</evidence>
<dbReference type="Proteomes" id="UP000176996">
    <property type="component" value="Unassembled WGS sequence"/>
</dbReference>
<dbReference type="STRING" id="1798471.A3A21_02695"/>
<sequence length="315" mass="33852">MKRFAFLLLVFGFVLASTASAVKATKDGSGASQAVKDRVFPTPDGWDKATPEQKLAARVNQTVDVAAQLATQPTGVGRREVAARYMTRSRIEPWVMYIEAGVTDDPNFAKQRVAEVTARLKKKLGGKPYDSEIEGAINADVFQAFRAQIAELKAKDSAQATPVAPVVAGMTEGELARLKATESKLCQLLTALGWDGKQKFDEFLGGFAKTLVEFKKLAVPATVPTTAPVVTPTPKTAEAAITEKRVRELANEEVEKNSFVQELAGRVTAVENATAHLALALRDNDPEDGGDHPTKGGKFEIQKAATETLGMLLNP</sequence>
<organism evidence="2 3">
    <name type="scientific">Candidatus Jorgensenbacteria bacterium RIFCSPLOWO2_01_FULL_45_25b</name>
    <dbReference type="NCBI Taxonomy" id="1798471"/>
    <lineage>
        <taxon>Bacteria</taxon>
        <taxon>Candidatus Joergenseniibacteriota</taxon>
    </lineage>
</organism>
<feature type="signal peptide" evidence="1">
    <location>
        <begin position="1"/>
        <end position="21"/>
    </location>
</feature>
<feature type="chain" id="PRO_5009523197" description="DUF5667 domain-containing protein" evidence="1">
    <location>
        <begin position="22"/>
        <end position="315"/>
    </location>
</feature>
<protein>
    <recommendedName>
        <fullName evidence="4">DUF5667 domain-containing protein</fullName>
    </recommendedName>
</protein>
<proteinExistence type="predicted"/>
<evidence type="ECO:0000313" key="3">
    <source>
        <dbReference type="Proteomes" id="UP000176996"/>
    </source>
</evidence>
<reference evidence="2 3" key="1">
    <citation type="journal article" date="2016" name="Nat. Commun.">
        <title>Thousands of microbial genomes shed light on interconnected biogeochemical processes in an aquifer system.</title>
        <authorList>
            <person name="Anantharaman K."/>
            <person name="Brown C.T."/>
            <person name="Hug L.A."/>
            <person name="Sharon I."/>
            <person name="Castelle C.J."/>
            <person name="Probst A.J."/>
            <person name="Thomas B.C."/>
            <person name="Singh A."/>
            <person name="Wilkins M.J."/>
            <person name="Karaoz U."/>
            <person name="Brodie E.L."/>
            <person name="Williams K.H."/>
            <person name="Hubbard S.S."/>
            <person name="Banfield J.F."/>
        </authorList>
    </citation>
    <scope>NUCLEOTIDE SEQUENCE [LARGE SCALE GENOMIC DNA]</scope>
</reference>
<evidence type="ECO:0000313" key="2">
    <source>
        <dbReference type="EMBL" id="OGG42476.1"/>
    </source>
</evidence>